<reference evidence="1" key="1">
    <citation type="journal article" date="2012" name="PLoS ONE">
        <title>Gene sets for utilization of primary and secondary nutrition supplies in the distal gut of endangered iberian lynx.</title>
        <authorList>
            <person name="Alcaide M."/>
            <person name="Messina E."/>
            <person name="Richter M."/>
            <person name="Bargiela R."/>
            <person name="Peplies J."/>
            <person name="Huws S.A."/>
            <person name="Newbold C.J."/>
            <person name="Golyshin P.N."/>
            <person name="Simon M.A."/>
            <person name="Lopez G."/>
            <person name="Yakimov M.M."/>
            <person name="Ferrer M."/>
        </authorList>
    </citation>
    <scope>NUCLEOTIDE SEQUENCE</scope>
</reference>
<evidence type="ECO:0000313" key="1">
    <source>
        <dbReference type="EMBL" id="EJX04066.1"/>
    </source>
</evidence>
<dbReference type="EMBL" id="AMCI01001932">
    <property type="protein sequence ID" value="EJX04066.1"/>
    <property type="molecule type" value="Genomic_DNA"/>
</dbReference>
<organism evidence="1">
    <name type="scientific">gut metagenome</name>
    <dbReference type="NCBI Taxonomy" id="749906"/>
    <lineage>
        <taxon>unclassified sequences</taxon>
        <taxon>metagenomes</taxon>
        <taxon>organismal metagenomes</taxon>
    </lineage>
</organism>
<gene>
    <name evidence="1" type="ORF">EVA_07822</name>
</gene>
<proteinExistence type="predicted"/>
<accession>J9CV35</accession>
<sequence>MLLFNEDSDLLFICIKAYNLVVCKYRHICTKVKFSRE</sequence>
<dbReference type="AlphaFoldDB" id="J9CV35"/>
<protein>
    <submittedName>
        <fullName evidence="1">Uncharacterized protein</fullName>
    </submittedName>
</protein>
<name>J9CV35_9ZZZZ</name>
<comment type="caution">
    <text evidence="1">The sequence shown here is derived from an EMBL/GenBank/DDBJ whole genome shotgun (WGS) entry which is preliminary data.</text>
</comment>